<dbReference type="SUPFAM" id="SSF48179">
    <property type="entry name" value="6-phosphogluconate dehydrogenase C-terminal domain-like"/>
    <property type="match status" value="1"/>
</dbReference>
<evidence type="ECO:0000313" key="13">
    <source>
        <dbReference type="EMBL" id="ROZ86744.1"/>
    </source>
</evidence>
<dbReference type="NCBIfam" id="TIGR00745">
    <property type="entry name" value="apbA_panE"/>
    <property type="match status" value="1"/>
</dbReference>
<reference evidence="13 14" key="1">
    <citation type="submission" date="2018-11" db="EMBL/GenBank/DDBJ databases">
        <authorList>
            <person name="Jang G.I."/>
            <person name="Hwang C.Y."/>
        </authorList>
    </citation>
    <scope>NUCLEOTIDE SEQUENCE [LARGE SCALE GENOMIC DNA]</scope>
    <source>
        <strain evidence="13 14">SSM26</strain>
    </source>
</reference>
<dbReference type="Pfam" id="PF08546">
    <property type="entry name" value="ApbA_C"/>
    <property type="match status" value="1"/>
</dbReference>
<dbReference type="InterPro" id="IPR036291">
    <property type="entry name" value="NAD(P)-bd_dom_sf"/>
</dbReference>
<dbReference type="GO" id="GO:0008677">
    <property type="term" value="F:2-dehydropantoate 2-reductase activity"/>
    <property type="evidence" value="ECO:0007669"/>
    <property type="project" value="UniProtKB-EC"/>
</dbReference>
<name>A0ABX9XND4_9PSED</name>
<dbReference type="RefSeq" id="WP_123888701.1">
    <property type="nucleotide sequence ID" value="NZ_RKKU01000004.1"/>
</dbReference>
<dbReference type="InterPro" id="IPR013328">
    <property type="entry name" value="6PGD_dom2"/>
</dbReference>
<dbReference type="EC" id="1.1.1.169" evidence="3 10"/>
<proteinExistence type="inferred from homology"/>
<dbReference type="InterPro" id="IPR013752">
    <property type="entry name" value="KPA_reductase"/>
</dbReference>
<organism evidence="13 14">
    <name type="scientific">Pseudomonas neustonica</name>
    <dbReference type="NCBI Taxonomy" id="2487346"/>
    <lineage>
        <taxon>Bacteria</taxon>
        <taxon>Pseudomonadati</taxon>
        <taxon>Pseudomonadota</taxon>
        <taxon>Gammaproteobacteria</taxon>
        <taxon>Pseudomonadales</taxon>
        <taxon>Pseudomonadaceae</taxon>
        <taxon>Pseudomonas</taxon>
    </lineage>
</organism>
<feature type="domain" description="Ketopantoate reductase C-terminal" evidence="12">
    <location>
        <begin position="174"/>
        <end position="292"/>
    </location>
</feature>
<evidence type="ECO:0000256" key="7">
    <source>
        <dbReference type="ARBA" id="ARBA00023002"/>
    </source>
</evidence>
<dbReference type="Proteomes" id="UP000275199">
    <property type="component" value="Unassembled WGS sequence"/>
</dbReference>
<dbReference type="InterPro" id="IPR013332">
    <property type="entry name" value="KPR_N"/>
</dbReference>
<comment type="caution">
    <text evidence="13">The sequence shown here is derived from an EMBL/GenBank/DDBJ whole genome shotgun (WGS) entry which is preliminary data.</text>
</comment>
<evidence type="ECO:0000256" key="6">
    <source>
        <dbReference type="ARBA" id="ARBA00022857"/>
    </source>
</evidence>
<comment type="pathway">
    <text evidence="1 10">Cofactor biosynthesis; (R)-pantothenate biosynthesis; (R)-pantoate from 3-methyl-2-oxobutanoate: step 2/2.</text>
</comment>
<evidence type="ECO:0000313" key="14">
    <source>
        <dbReference type="Proteomes" id="UP000275199"/>
    </source>
</evidence>
<feature type="domain" description="Ketopantoate reductase N-terminal" evidence="11">
    <location>
        <begin position="2"/>
        <end position="152"/>
    </location>
</feature>
<comment type="catalytic activity">
    <reaction evidence="9 10">
        <text>(R)-pantoate + NADP(+) = 2-dehydropantoate + NADPH + H(+)</text>
        <dbReference type="Rhea" id="RHEA:16233"/>
        <dbReference type="ChEBI" id="CHEBI:11561"/>
        <dbReference type="ChEBI" id="CHEBI:15378"/>
        <dbReference type="ChEBI" id="CHEBI:15980"/>
        <dbReference type="ChEBI" id="CHEBI:57783"/>
        <dbReference type="ChEBI" id="CHEBI:58349"/>
        <dbReference type="EC" id="1.1.1.169"/>
    </reaction>
</comment>
<comment type="similarity">
    <text evidence="2 10">Belongs to the ketopantoate reductase family.</text>
</comment>
<evidence type="ECO:0000256" key="1">
    <source>
        <dbReference type="ARBA" id="ARBA00004994"/>
    </source>
</evidence>
<evidence type="ECO:0000256" key="5">
    <source>
        <dbReference type="ARBA" id="ARBA00022655"/>
    </source>
</evidence>
<gene>
    <name evidence="13" type="ORF">EF096_05945</name>
</gene>
<dbReference type="InterPro" id="IPR008927">
    <property type="entry name" value="6-PGluconate_DH-like_C_sf"/>
</dbReference>
<dbReference type="PANTHER" id="PTHR43765:SF2">
    <property type="entry name" value="2-DEHYDROPANTOATE 2-REDUCTASE"/>
    <property type="match status" value="1"/>
</dbReference>
<evidence type="ECO:0000256" key="4">
    <source>
        <dbReference type="ARBA" id="ARBA00019465"/>
    </source>
</evidence>
<sequence length="303" mass="33472">MVHVLGAGSLGLLWIARLQQANQSCCLLLRNSSALTQWQNNSNQLIFEHHGARRVLPVTTEIASQSTGPIDIVVVATKAYAVISALESIRHRLNPGSQILLLQNGLGAQQEVSAAFAQQRVLYASVTDGAWQPSPQHLVWAGQGKTVIGDPDQQPPPPWLERITSSIEWQWDNDILAVLWRKLAINCAINPFTLLFDCVNGAVPSRAGDWLDRCIEELQLLLAAQGVADTNELAKQIHDVIQRTASNSSSMRQDLRAKRRTELDYILGYACRQAQQRNIAVPALTRLLQATRQCLADKNLPVD</sequence>
<keyword evidence="6 10" id="KW-0521">NADP</keyword>
<dbReference type="PANTHER" id="PTHR43765">
    <property type="entry name" value="2-DEHYDROPANTOATE 2-REDUCTASE-RELATED"/>
    <property type="match status" value="1"/>
</dbReference>
<evidence type="ECO:0000259" key="12">
    <source>
        <dbReference type="Pfam" id="PF08546"/>
    </source>
</evidence>
<dbReference type="SUPFAM" id="SSF51735">
    <property type="entry name" value="NAD(P)-binding Rossmann-fold domains"/>
    <property type="match status" value="1"/>
</dbReference>
<dbReference type="EMBL" id="RKKU01000004">
    <property type="protein sequence ID" value="ROZ86744.1"/>
    <property type="molecule type" value="Genomic_DNA"/>
</dbReference>
<evidence type="ECO:0000256" key="3">
    <source>
        <dbReference type="ARBA" id="ARBA00013014"/>
    </source>
</evidence>
<keyword evidence="14" id="KW-1185">Reference proteome</keyword>
<evidence type="ECO:0000256" key="8">
    <source>
        <dbReference type="ARBA" id="ARBA00032024"/>
    </source>
</evidence>
<evidence type="ECO:0000256" key="10">
    <source>
        <dbReference type="RuleBase" id="RU362068"/>
    </source>
</evidence>
<comment type="function">
    <text evidence="10">Catalyzes the NADPH-dependent reduction of ketopantoate into pantoic acid.</text>
</comment>
<evidence type="ECO:0000259" key="11">
    <source>
        <dbReference type="Pfam" id="PF02558"/>
    </source>
</evidence>
<protein>
    <recommendedName>
        <fullName evidence="4 10">2-dehydropantoate 2-reductase</fullName>
        <ecNumber evidence="3 10">1.1.1.169</ecNumber>
    </recommendedName>
    <alternativeName>
        <fullName evidence="8 10">Ketopantoate reductase</fullName>
    </alternativeName>
</protein>
<evidence type="ECO:0000256" key="2">
    <source>
        <dbReference type="ARBA" id="ARBA00007870"/>
    </source>
</evidence>
<keyword evidence="5 10" id="KW-0566">Pantothenate biosynthesis</keyword>
<accession>A0ABX9XND4</accession>
<evidence type="ECO:0000256" key="9">
    <source>
        <dbReference type="ARBA" id="ARBA00048793"/>
    </source>
</evidence>
<dbReference type="Gene3D" id="1.10.1040.10">
    <property type="entry name" value="N-(1-d-carboxylethyl)-l-norvaline Dehydrogenase, domain 2"/>
    <property type="match status" value="1"/>
</dbReference>
<dbReference type="InterPro" id="IPR003710">
    <property type="entry name" value="ApbA"/>
</dbReference>
<dbReference type="Gene3D" id="3.40.50.720">
    <property type="entry name" value="NAD(P)-binding Rossmann-like Domain"/>
    <property type="match status" value="1"/>
</dbReference>
<dbReference type="InterPro" id="IPR050838">
    <property type="entry name" value="Ketopantoate_reductase"/>
</dbReference>
<keyword evidence="7 10" id="KW-0560">Oxidoreductase</keyword>
<dbReference type="Pfam" id="PF02558">
    <property type="entry name" value="ApbA"/>
    <property type="match status" value="1"/>
</dbReference>